<dbReference type="GO" id="GO:0022857">
    <property type="term" value="F:transmembrane transporter activity"/>
    <property type="evidence" value="ECO:0007669"/>
    <property type="project" value="InterPro"/>
</dbReference>
<keyword evidence="10" id="KW-1185">Reference proteome</keyword>
<keyword evidence="5 8" id="KW-0812">Transmembrane</keyword>
<evidence type="ECO:0000256" key="6">
    <source>
        <dbReference type="ARBA" id="ARBA00022989"/>
    </source>
</evidence>
<accession>A0A0I9V3Y9</accession>
<evidence type="ECO:0000256" key="8">
    <source>
        <dbReference type="SAM" id="Phobius"/>
    </source>
</evidence>
<feature type="transmembrane region" description="Helical" evidence="8">
    <location>
        <begin position="250"/>
        <end position="280"/>
    </location>
</feature>
<keyword evidence="6 8" id="KW-1133">Transmembrane helix</keyword>
<gene>
    <name evidence="9" type="ORF">ABH38_05930</name>
</gene>
<dbReference type="STRING" id="1202450.B586_00145"/>
<dbReference type="OrthoDB" id="9782305at2"/>
<dbReference type="RefSeq" id="WP_047313701.1">
    <property type="nucleotide sequence ID" value="NZ_LDPQ01000002.1"/>
</dbReference>
<evidence type="ECO:0000313" key="10">
    <source>
        <dbReference type="Proteomes" id="UP000036334"/>
    </source>
</evidence>
<dbReference type="GO" id="GO:0005886">
    <property type="term" value="C:plasma membrane"/>
    <property type="evidence" value="ECO:0007669"/>
    <property type="project" value="UniProtKB-SubCell"/>
</dbReference>
<dbReference type="Pfam" id="PF01032">
    <property type="entry name" value="FecCD"/>
    <property type="match status" value="1"/>
</dbReference>
<evidence type="ECO:0000256" key="7">
    <source>
        <dbReference type="ARBA" id="ARBA00023136"/>
    </source>
</evidence>
<evidence type="ECO:0000256" key="3">
    <source>
        <dbReference type="ARBA" id="ARBA00022448"/>
    </source>
</evidence>
<dbReference type="SUPFAM" id="SSF81345">
    <property type="entry name" value="ABC transporter involved in vitamin B12 uptake, BtuC"/>
    <property type="match status" value="1"/>
</dbReference>
<dbReference type="GO" id="GO:0033214">
    <property type="term" value="P:siderophore-iron import into cell"/>
    <property type="evidence" value="ECO:0007669"/>
    <property type="project" value="TreeGrafter"/>
</dbReference>
<dbReference type="CDD" id="cd06550">
    <property type="entry name" value="TM_ABC_iron-siderophores_like"/>
    <property type="match status" value="1"/>
</dbReference>
<feature type="transmembrane region" description="Helical" evidence="8">
    <location>
        <begin position="101"/>
        <end position="122"/>
    </location>
</feature>
<sequence length="348" mass="35036">MRISGTRRVAVTLALLLVALLGAMWAGVALGTVAVPWRSTAGFLWAELTGGTVAARDGTLYRIVIDSRVPRVLSATLVGAALSAVGVAVQAMARNALADPYVLGVSSGASVGATAVVLFGAFGVFGCYALPAAAFLGALAATVLVYAIAQSSGRLSPLRLVLSGTALGYGFSAVTTVLVFLEPRGDTARSVMFWLLGSMSAATWRTTALVGIVAGGGLAALLLCASRLNVLALGDDAATSMGLSVDRFRGALFVLTAAVTGVVVSVCGAIGFVGLVVPHVARLLVGGDHRRVLLVAPAIGAVFLLVADLLARVVVPPQELPIGAITAAVGVPLFVVLLRRKLAGAAGA</sequence>
<feature type="transmembrane region" description="Helical" evidence="8">
    <location>
        <begin position="320"/>
        <end position="338"/>
    </location>
</feature>
<proteinExistence type="inferred from homology"/>
<comment type="similarity">
    <text evidence="2">Belongs to the binding-protein-dependent transport system permease family. FecCD subfamily.</text>
</comment>
<dbReference type="AlphaFoldDB" id="A0A0I9V3Y9"/>
<reference evidence="9 10" key="1">
    <citation type="submission" date="2015-05" db="EMBL/GenBank/DDBJ databases">
        <title>Genome sequence of Mycobacterium haemophilum.</title>
        <authorList>
            <person name="Greninger A.L."/>
            <person name="Cunningham G."/>
            <person name="Miller S."/>
        </authorList>
    </citation>
    <scope>NUCLEOTIDE SEQUENCE [LARGE SCALE GENOMIC DNA]</scope>
    <source>
        <strain evidence="10">UC1</strain>
    </source>
</reference>
<feature type="transmembrane region" description="Helical" evidence="8">
    <location>
        <begin position="292"/>
        <end position="314"/>
    </location>
</feature>
<dbReference type="EMBL" id="LDPR01000003">
    <property type="protein sequence ID" value="KLO38116.1"/>
    <property type="molecule type" value="Genomic_DNA"/>
</dbReference>
<keyword evidence="3" id="KW-0813">Transport</keyword>
<dbReference type="Proteomes" id="UP000036334">
    <property type="component" value="Unassembled WGS sequence"/>
</dbReference>
<dbReference type="PANTHER" id="PTHR30472">
    <property type="entry name" value="FERRIC ENTEROBACTIN TRANSPORT SYSTEM PERMEASE PROTEIN"/>
    <property type="match status" value="1"/>
</dbReference>
<keyword evidence="4" id="KW-1003">Cell membrane</keyword>
<name>A0A0I9V3Y9_9MYCO</name>
<keyword evidence="7 8" id="KW-0472">Membrane</keyword>
<evidence type="ECO:0000256" key="1">
    <source>
        <dbReference type="ARBA" id="ARBA00004651"/>
    </source>
</evidence>
<evidence type="ECO:0000256" key="4">
    <source>
        <dbReference type="ARBA" id="ARBA00022475"/>
    </source>
</evidence>
<organism evidence="9 10">
    <name type="scientific">Mycobacterium haemophilum</name>
    <dbReference type="NCBI Taxonomy" id="29311"/>
    <lineage>
        <taxon>Bacteria</taxon>
        <taxon>Bacillati</taxon>
        <taxon>Actinomycetota</taxon>
        <taxon>Actinomycetes</taxon>
        <taxon>Mycobacteriales</taxon>
        <taxon>Mycobacteriaceae</taxon>
        <taxon>Mycobacterium</taxon>
    </lineage>
</organism>
<dbReference type="PATRIC" id="fig|29311.18.peg.1952"/>
<comment type="subcellular location">
    <subcellularLocation>
        <location evidence="1">Cell membrane</location>
        <topology evidence="1">Multi-pass membrane protein</topology>
    </subcellularLocation>
</comment>
<feature type="transmembrane region" description="Helical" evidence="8">
    <location>
        <begin position="160"/>
        <end position="181"/>
    </location>
</feature>
<evidence type="ECO:0000256" key="5">
    <source>
        <dbReference type="ARBA" id="ARBA00022692"/>
    </source>
</evidence>
<evidence type="ECO:0000256" key="2">
    <source>
        <dbReference type="ARBA" id="ARBA00007935"/>
    </source>
</evidence>
<feature type="transmembrane region" description="Helical" evidence="8">
    <location>
        <begin position="128"/>
        <end position="148"/>
    </location>
</feature>
<dbReference type="FunFam" id="1.10.3470.10:FF:000001">
    <property type="entry name" value="Vitamin B12 ABC transporter permease BtuC"/>
    <property type="match status" value="1"/>
</dbReference>
<protein>
    <submittedName>
        <fullName evidence="9">Sugar ABC transporter substrate-binding protein</fullName>
    </submittedName>
</protein>
<evidence type="ECO:0000313" key="9">
    <source>
        <dbReference type="EMBL" id="KLO38116.1"/>
    </source>
</evidence>
<feature type="transmembrane region" description="Helical" evidence="8">
    <location>
        <begin position="209"/>
        <end position="230"/>
    </location>
</feature>
<dbReference type="InterPro" id="IPR037294">
    <property type="entry name" value="ABC_BtuC-like"/>
</dbReference>
<comment type="caution">
    <text evidence="9">The sequence shown here is derived from an EMBL/GenBank/DDBJ whole genome shotgun (WGS) entry which is preliminary data.</text>
</comment>
<dbReference type="InterPro" id="IPR000522">
    <property type="entry name" value="ABC_transptr_permease_BtuC"/>
</dbReference>
<dbReference type="Gene3D" id="1.10.3470.10">
    <property type="entry name" value="ABC transporter involved in vitamin B12 uptake, BtuC"/>
    <property type="match status" value="1"/>
</dbReference>
<dbReference type="PANTHER" id="PTHR30472:SF67">
    <property type="entry name" value="PERMEASE OF ABC TRANSPORTER-RELATED"/>
    <property type="match status" value="1"/>
</dbReference>